<proteinExistence type="predicted"/>
<evidence type="ECO:0008006" key="3">
    <source>
        <dbReference type="Google" id="ProtNLM"/>
    </source>
</evidence>
<dbReference type="EMBL" id="JACHMK010000001">
    <property type="protein sequence ID" value="MBB6335661.1"/>
    <property type="molecule type" value="Genomic_DNA"/>
</dbReference>
<accession>A0A923IZT4</accession>
<sequence>MAHILFTPDTKARKHLAAVIAEVLQTQSRYAGAPSFAYHIGQASLGRDWQLNAAGLSDQQVEAVIEAAAAAGFTTQSPTDNTDVGLTLAFPTTGWDEGTGARLQALLAAKGPLIAKALNVPALPMEVDEGQGVVRFAWFTQVPDPDTVEAVTRLLEAMIDYAKAATRINPTVRQVVNEKYAMRCFLLRLGMIGNETKHTRRILMRNLDGNSAWRTPPTPVPGV</sequence>
<comment type="caution">
    <text evidence="1">The sequence shown here is derived from an EMBL/GenBank/DDBJ whole genome shotgun (WGS) entry which is preliminary data.</text>
</comment>
<dbReference type="Proteomes" id="UP000617426">
    <property type="component" value="Unassembled WGS sequence"/>
</dbReference>
<evidence type="ECO:0000313" key="1">
    <source>
        <dbReference type="EMBL" id="MBB6335661.1"/>
    </source>
</evidence>
<keyword evidence="2" id="KW-1185">Reference proteome</keyword>
<organism evidence="1 2">
    <name type="scientific">Schaalia hyovaginalis</name>
    <dbReference type="NCBI Taxonomy" id="29316"/>
    <lineage>
        <taxon>Bacteria</taxon>
        <taxon>Bacillati</taxon>
        <taxon>Actinomycetota</taxon>
        <taxon>Actinomycetes</taxon>
        <taxon>Actinomycetales</taxon>
        <taxon>Actinomycetaceae</taxon>
        <taxon>Schaalia</taxon>
    </lineage>
</organism>
<protein>
    <recommendedName>
        <fullName evidence="3">Virulence protein</fullName>
    </recommendedName>
</protein>
<name>A0A923IZT4_9ACTO</name>
<reference evidence="1" key="1">
    <citation type="submission" date="2020-08" db="EMBL/GenBank/DDBJ databases">
        <title>Sequencing the genomes of 1000 actinobacteria strains.</title>
        <authorList>
            <person name="Klenk H.-P."/>
        </authorList>
    </citation>
    <scope>NUCLEOTIDE SEQUENCE</scope>
    <source>
        <strain evidence="1">DSM 10695</strain>
    </source>
</reference>
<dbReference type="AlphaFoldDB" id="A0A923IZT4"/>
<dbReference type="RefSeq" id="WP_184454164.1">
    <property type="nucleotide sequence ID" value="NZ_JACHMK010000001.1"/>
</dbReference>
<gene>
    <name evidence="1" type="ORF">HD592_002226</name>
</gene>
<evidence type="ECO:0000313" key="2">
    <source>
        <dbReference type="Proteomes" id="UP000617426"/>
    </source>
</evidence>